<dbReference type="RefSeq" id="WP_390331534.1">
    <property type="nucleotide sequence ID" value="NZ_JBHRTP010000032.1"/>
</dbReference>
<name>A0ABV7F0A4_9BURK</name>
<dbReference type="InterPro" id="IPR038309">
    <property type="entry name" value="Rsd/AlgQ_sf"/>
</dbReference>
<dbReference type="Proteomes" id="UP001595530">
    <property type="component" value="Unassembled WGS sequence"/>
</dbReference>
<gene>
    <name evidence="2" type="ORF">ACFOFO_10940</name>
</gene>
<evidence type="ECO:0000313" key="3">
    <source>
        <dbReference type="Proteomes" id="UP001595530"/>
    </source>
</evidence>
<accession>A0ABV7F0A4</accession>
<sequence length="197" mass="22253">MWFTSIFKRKTSSKPVLKTQAAAIKSPVRQPQVGKPASASQPAAILPAKSATQNLIQYDEQLIPQLKSDHATVLVLYSNVANMVNADQWGSVPTALREVRIALYGHLLTEGVKLYSYMRRNLAEDQTLFEVYRSFKKEMDEIGRAAFAFFDKYQDSSSMTTAEARQSFKTEFEGIGKVLVDRISREETMLYPLYLPS</sequence>
<dbReference type="Gene3D" id="1.20.120.1370">
    <property type="entry name" value="Regulator of RNA polymerase sigma(70) subunit, domain 4"/>
    <property type="match status" value="1"/>
</dbReference>
<dbReference type="EMBL" id="JBHRTP010000032">
    <property type="protein sequence ID" value="MFC3108473.1"/>
    <property type="molecule type" value="Genomic_DNA"/>
</dbReference>
<proteinExistence type="predicted"/>
<dbReference type="InterPro" id="IPR012312">
    <property type="entry name" value="Hemerythrin-like"/>
</dbReference>
<organism evidence="2 3">
    <name type="scientific">Undibacterium arcticum</name>
    <dbReference type="NCBI Taxonomy" id="1762892"/>
    <lineage>
        <taxon>Bacteria</taxon>
        <taxon>Pseudomonadati</taxon>
        <taxon>Pseudomonadota</taxon>
        <taxon>Betaproteobacteria</taxon>
        <taxon>Burkholderiales</taxon>
        <taxon>Oxalobacteraceae</taxon>
        <taxon>Undibacterium</taxon>
    </lineage>
</organism>
<reference evidence="3" key="1">
    <citation type="journal article" date="2019" name="Int. J. Syst. Evol. Microbiol.">
        <title>The Global Catalogue of Microorganisms (GCM) 10K type strain sequencing project: providing services to taxonomists for standard genome sequencing and annotation.</title>
        <authorList>
            <consortium name="The Broad Institute Genomics Platform"/>
            <consortium name="The Broad Institute Genome Sequencing Center for Infectious Disease"/>
            <person name="Wu L."/>
            <person name="Ma J."/>
        </authorList>
    </citation>
    <scope>NUCLEOTIDE SEQUENCE [LARGE SCALE GENOMIC DNA]</scope>
    <source>
        <strain evidence="3">KCTC 42986</strain>
    </source>
</reference>
<protein>
    <submittedName>
        <fullName evidence="2">Hemerythrin domain-containing protein</fullName>
    </submittedName>
</protein>
<comment type="caution">
    <text evidence="2">The sequence shown here is derived from an EMBL/GenBank/DDBJ whole genome shotgun (WGS) entry which is preliminary data.</text>
</comment>
<evidence type="ECO:0000259" key="1">
    <source>
        <dbReference type="Pfam" id="PF01814"/>
    </source>
</evidence>
<evidence type="ECO:0000313" key="2">
    <source>
        <dbReference type="EMBL" id="MFC3108473.1"/>
    </source>
</evidence>
<dbReference type="Pfam" id="PF01814">
    <property type="entry name" value="Hemerythrin"/>
    <property type="match status" value="1"/>
</dbReference>
<keyword evidence="3" id="KW-1185">Reference proteome</keyword>
<feature type="domain" description="Hemerythrin-like" evidence="1">
    <location>
        <begin position="63"/>
        <end position="193"/>
    </location>
</feature>